<name>A0A1X7T0X0_AMPQE</name>
<dbReference type="Gene3D" id="3.30.70.270">
    <property type="match status" value="2"/>
</dbReference>
<dbReference type="FunFam" id="1.10.340.70:FF:000001">
    <property type="entry name" value="Retrovirus-related Pol polyprotein from transposon gypsy-like Protein"/>
    <property type="match status" value="1"/>
</dbReference>
<dbReference type="FunFam" id="3.10.10.10:FF:000002">
    <property type="entry name" value="Retrovirus-related Pol polyprotein from transposon 17.6-like protein"/>
    <property type="match status" value="1"/>
</dbReference>
<dbReference type="PANTHER" id="PTHR37984">
    <property type="entry name" value="PROTEIN CBG26694"/>
    <property type="match status" value="1"/>
</dbReference>
<keyword evidence="6" id="KW-0378">Hydrolase</keyword>
<dbReference type="AlphaFoldDB" id="A0A1X7T0X0"/>
<keyword evidence="7" id="KW-0695">RNA-directed DNA polymerase</keyword>
<organism evidence="11">
    <name type="scientific">Amphimedon queenslandica</name>
    <name type="common">Sponge</name>
    <dbReference type="NCBI Taxonomy" id="400682"/>
    <lineage>
        <taxon>Eukaryota</taxon>
        <taxon>Metazoa</taxon>
        <taxon>Porifera</taxon>
        <taxon>Demospongiae</taxon>
        <taxon>Heteroscleromorpha</taxon>
        <taxon>Haplosclerida</taxon>
        <taxon>Niphatidae</taxon>
        <taxon>Amphimedon</taxon>
    </lineage>
</organism>
<evidence type="ECO:0000256" key="9">
    <source>
        <dbReference type="SAM" id="MobiDB-lite"/>
    </source>
</evidence>
<evidence type="ECO:0000313" key="11">
    <source>
        <dbReference type="EnsemblMetazoa" id="Aqu2.1.08082_001"/>
    </source>
</evidence>
<keyword evidence="3" id="KW-0548">Nucleotidyltransferase</keyword>
<dbReference type="InterPro" id="IPR050951">
    <property type="entry name" value="Retrovirus_Pol_polyprotein"/>
</dbReference>
<proteinExistence type="predicted"/>
<dbReference type="InterPro" id="IPR036157">
    <property type="entry name" value="dUTPase-like_sf"/>
</dbReference>
<reference evidence="11" key="1">
    <citation type="submission" date="2017-05" db="UniProtKB">
        <authorList>
            <consortium name="EnsemblMetazoa"/>
        </authorList>
    </citation>
    <scope>IDENTIFICATION</scope>
</reference>
<dbReference type="GO" id="GO:0006508">
    <property type="term" value="P:proteolysis"/>
    <property type="evidence" value="ECO:0007669"/>
    <property type="project" value="UniProtKB-KW"/>
</dbReference>
<dbReference type="GO" id="GO:0003676">
    <property type="term" value="F:nucleic acid binding"/>
    <property type="evidence" value="ECO:0007669"/>
    <property type="project" value="InterPro"/>
</dbReference>
<dbReference type="InterPro" id="IPR036397">
    <property type="entry name" value="RNaseH_sf"/>
</dbReference>
<dbReference type="FunCoup" id="A0A1X7T0X0">
    <property type="interactions" value="11"/>
</dbReference>
<dbReference type="SUPFAM" id="SSF51283">
    <property type="entry name" value="dUTPase-like"/>
    <property type="match status" value="1"/>
</dbReference>
<dbReference type="Pfam" id="PF00078">
    <property type="entry name" value="RVT_1"/>
    <property type="match status" value="1"/>
</dbReference>
<feature type="compositionally biased region" description="Polar residues" evidence="9">
    <location>
        <begin position="210"/>
        <end position="219"/>
    </location>
</feature>
<dbReference type="Gene3D" id="3.10.10.10">
    <property type="entry name" value="HIV Type 1 Reverse Transcriptase, subunit A, domain 1"/>
    <property type="match status" value="1"/>
</dbReference>
<dbReference type="PANTHER" id="PTHR37984:SF5">
    <property type="entry name" value="PROTEIN NYNRIN-LIKE"/>
    <property type="match status" value="1"/>
</dbReference>
<dbReference type="SUPFAM" id="SSF56672">
    <property type="entry name" value="DNA/RNA polymerases"/>
    <property type="match status" value="1"/>
</dbReference>
<dbReference type="InterPro" id="IPR041588">
    <property type="entry name" value="Integrase_H2C2"/>
</dbReference>
<evidence type="ECO:0000259" key="10">
    <source>
        <dbReference type="PROSITE" id="PS50878"/>
    </source>
</evidence>
<dbReference type="FunFam" id="3.30.70.270:FF:000020">
    <property type="entry name" value="Transposon Tf2-6 polyprotein-like Protein"/>
    <property type="match status" value="1"/>
</dbReference>
<evidence type="ECO:0000256" key="2">
    <source>
        <dbReference type="ARBA" id="ARBA00022679"/>
    </source>
</evidence>
<keyword evidence="8" id="KW-0511">Multifunctional enzyme</keyword>
<dbReference type="GO" id="GO:0004519">
    <property type="term" value="F:endonuclease activity"/>
    <property type="evidence" value="ECO:0007669"/>
    <property type="project" value="UniProtKB-KW"/>
</dbReference>
<sequence length="1062" mass="119881">MAAKPIILPDAYSGETNWEQWLLHFNDCADVNSWDAANKLKFLRVRLTGRAQTVFHRLSDTDKASFDDAVLALEAHFEPKGKRELYLADFSTRTKRLTETWVEYADELRGLVEKAYPDLSAAAHEQLALTQLFNSITDPQVVLAVKQKNPKSLSEAVTATLQIECILTSTRVASTSSPKDEPVSLPAHSVSQDDRLLELIAKLSDKIDNMATQTRQPRYNNRPRPAQQRPVSGLPDSSQTPRRPVVCFRSTTLCAVLNDTVRIPPYSELETLAFVNDFACESGIWLVEDNLSTSKRLNSTVARAIVTPNNHIVVRLINLANTPATIYKGTRIASLSQLPQSHLQVSQVTTTPSLHKQDLLRSIAQSITTISDSEKEQFYSLLLSFSEVFPDDDDDFGLTHLLQHSIDTGSAPPIRQPPRRVPKHKQQEAHQLLQSMLDRNIIAKSHSPWSSPIILVQKKDGSLRFCIDYRKVNEVTKKDAYPLPRIDETLDTLAGSVWFTTLDLLSGYWQVEVEEKDRDKTAFCTREGLFHFNVMPFGLCNAPATFQRLMDMLLAGLLWESCLVYIDDVIIMGKDVQSHLANIATVFSRLRDAGLKVKPSKCEFFKREVKFLGHIVSNCGISTDPLKTDKIALWPTPINQQQLQQFLGLASYYRRFVRNFAAICRPLHRLTEKNALFRWTSECDNAFHQLKQLLTSAPVLSYPDFSKPFTLDTDASNEAIGAVLSQNHNGMEHVVAYASKSLTKAEKNYSVTRRELLAIVTFTDHFRQYLLGRKFVLRTDHHSLSWLRNFRNPDGQLARWLERLAEYNFQIDHRAGCKHNNADALSRYPVQDDIVTAVISGNDNIPFTLFSYSPADIRQFQLEDSTLSQVLIAKEQKHRPSHAVTNGYGIHTRKLFQMWDQLDVRQGILFRIFHNSDNDSTIRQLVVPFSLRSDILEHIHAGSVGGHLGQSKTLQKLKDRFYWPGHYNDVIMWCSTCSSCATRKAATPKAKAPLDPITVGSPLQLVAVDLLGPLPKSQSGNSYILVAADYFTKWCEAYPLPNMEAVTVATVLTNEMSSDFPT</sequence>
<evidence type="ECO:0000256" key="1">
    <source>
        <dbReference type="ARBA" id="ARBA00022670"/>
    </source>
</evidence>
<evidence type="ECO:0000256" key="3">
    <source>
        <dbReference type="ARBA" id="ARBA00022695"/>
    </source>
</evidence>
<dbReference type="InterPro" id="IPR012337">
    <property type="entry name" value="RNaseH-like_sf"/>
</dbReference>
<keyword evidence="2" id="KW-0808">Transferase</keyword>
<protein>
    <recommendedName>
        <fullName evidence="10">Reverse transcriptase domain-containing protein</fullName>
    </recommendedName>
</protein>
<dbReference type="OMA" id="NDFACES"/>
<dbReference type="FunFam" id="3.10.20.370:FF:000001">
    <property type="entry name" value="Retrovirus-related Pol polyprotein from transposon 17.6-like protein"/>
    <property type="match status" value="1"/>
</dbReference>
<dbReference type="Gene3D" id="3.30.420.10">
    <property type="entry name" value="Ribonuclease H-like superfamily/Ribonuclease H"/>
    <property type="match status" value="1"/>
</dbReference>
<dbReference type="Gene3D" id="1.10.340.70">
    <property type="match status" value="1"/>
</dbReference>
<dbReference type="EnsemblMetazoa" id="Aqu2.1.08082_001">
    <property type="protein sequence ID" value="Aqu2.1.08082_001"/>
    <property type="gene ID" value="Aqu2.1.08082"/>
</dbReference>
<evidence type="ECO:0000256" key="5">
    <source>
        <dbReference type="ARBA" id="ARBA00022759"/>
    </source>
</evidence>
<evidence type="ECO:0000256" key="8">
    <source>
        <dbReference type="ARBA" id="ARBA00023268"/>
    </source>
</evidence>
<dbReference type="OrthoDB" id="775972at2759"/>
<dbReference type="CDD" id="cd09274">
    <property type="entry name" value="RNase_HI_RT_Ty3"/>
    <property type="match status" value="1"/>
</dbReference>
<dbReference type="InterPro" id="IPR043128">
    <property type="entry name" value="Rev_trsase/Diguanyl_cyclase"/>
</dbReference>
<dbReference type="InterPro" id="IPR000477">
    <property type="entry name" value="RT_dom"/>
</dbReference>
<evidence type="ECO:0000256" key="7">
    <source>
        <dbReference type="ARBA" id="ARBA00022918"/>
    </source>
</evidence>
<dbReference type="InterPro" id="IPR041577">
    <property type="entry name" value="RT_RNaseH_2"/>
</dbReference>
<dbReference type="GO" id="GO:0003964">
    <property type="term" value="F:RNA-directed DNA polymerase activity"/>
    <property type="evidence" value="ECO:0007669"/>
    <property type="project" value="UniProtKB-KW"/>
</dbReference>
<dbReference type="PROSITE" id="PS50878">
    <property type="entry name" value="RT_POL"/>
    <property type="match status" value="1"/>
</dbReference>
<accession>A0A1X7T0X0</accession>
<dbReference type="Pfam" id="PF17921">
    <property type="entry name" value="Integrase_H2C2"/>
    <property type="match status" value="1"/>
</dbReference>
<keyword evidence="4" id="KW-0540">Nuclease</keyword>
<evidence type="ECO:0000256" key="6">
    <source>
        <dbReference type="ARBA" id="ARBA00022801"/>
    </source>
</evidence>
<feature type="domain" description="Reverse transcriptase" evidence="10">
    <location>
        <begin position="437"/>
        <end position="616"/>
    </location>
</feature>
<feature type="region of interest" description="Disordered" evidence="9">
    <location>
        <begin position="210"/>
        <end position="242"/>
    </location>
</feature>
<dbReference type="FunFam" id="3.10.10.10:FF:000007">
    <property type="entry name" value="Retrovirus-related Pol polyprotein from transposon 17.6-like Protein"/>
    <property type="match status" value="1"/>
</dbReference>
<dbReference type="InterPro" id="IPR043502">
    <property type="entry name" value="DNA/RNA_pol_sf"/>
</dbReference>
<dbReference type="CDD" id="cd01647">
    <property type="entry name" value="RT_LTR"/>
    <property type="match status" value="1"/>
</dbReference>
<dbReference type="InParanoid" id="A0A1X7T0X0"/>
<keyword evidence="5" id="KW-0255">Endonuclease</keyword>
<dbReference type="GO" id="GO:0008233">
    <property type="term" value="F:peptidase activity"/>
    <property type="evidence" value="ECO:0007669"/>
    <property type="project" value="UniProtKB-KW"/>
</dbReference>
<dbReference type="SUPFAM" id="SSF53098">
    <property type="entry name" value="Ribonuclease H-like"/>
    <property type="match status" value="1"/>
</dbReference>
<keyword evidence="1" id="KW-0645">Protease</keyword>
<dbReference type="eggNOG" id="KOG0017">
    <property type="taxonomic scope" value="Eukaryota"/>
</dbReference>
<evidence type="ECO:0000256" key="4">
    <source>
        <dbReference type="ARBA" id="ARBA00022722"/>
    </source>
</evidence>
<dbReference type="Pfam" id="PF17919">
    <property type="entry name" value="RT_RNaseH_2"/>
    <property type="match status" value="1"/>
</dbReference>